<dbReference type="KEGG" id="gfs:119641108"/>
<keyword evidence="2" id="KW-1133">Transmembrane helix</keyword>
<name>A0A9C5Z9I1_9MUSC</name>
<proteinExistence type="predicted"/>
<evidence type="ECO:0000313" key="3">
    <source>
        <dbReference type="Proteomes" id="UP000092443"/>
    </source>
</evidence>
<accession>A0A9C5Z9I1</accession>
<sequence>MCRRFEGTSRGKRSKVKDVKGPPKIQIKRIVYYTDKKKMKSNSTLIASSPHIDDDSLHTKVRFAFIFTYHYYNLFIFFLFQFRLQNKNTSPHIASAECDFSIRQMQMSGHRHTAVLGV</sequence>
<gene>
    <name evidence="4" type="primary">LOC119641108</name>
</gene>
<dbReference type="Proteomes" id="UP000092443">
    <property type="component" value="Unplaced"/>
</dbReference>
<dbReference type="RefSeq" id="XP_037895483.1">
    <property type="nucleotide sequence ID" value="XM_038039555.1"/>
</dbReference>
<evidence type="ECO:0000256" key="1">
    <source>
        <dbReference type="SAM" id="MobiDB-lite"/>
    </source>
</evidence>
<dbReference type="AlphaFoldDB" id="A0A9C5Z9I1"/>
<keyword evidence="3" id="KW-1185">Reference proteome</keyword>
<dbReference type="GeneID" id="119641108"/>
<keyword evidence="2" id="KW-0472">Membrane</keyword>
<protein>
    <submittedName>
        <fullName evidence="4">Uncharacterized protein LOC119641108 isoform X1</fullName>
    </submittedName>
</protein>
<keyword evidence="2" id="KW-0812">Transmembrane</keyword>
<reference evidence="4" key="1">
    <citation type="submission" date="2025-08" db="UniProtKB">
        <authorList>
            <consortium name="RefSeq"/>
        </authorList>
    </citation>
    <scope>IDENTIFICATION</scope>
    <source>
        <tissue evidence="4">Whole body pupa</tissue>
    </source>
</reference>
<evidence type="ECO:0000313" key="4">
    <source>
        <dbReference type="RefSeq" id="XP_037895483.1"/>
    </source>
</evidence>
<feature type="transmembrane region" description="Helical" evidence="2">
    <location>
        <begin position="63"/>
        <end position="82"/>
    </location>
</feature>
<evidence type="ECO:0000256" key="2">
    <source>
        <dbReference type="SAM" id="Phobius"/>
    </source>
</evidence>
<feature type="region of interest" description="Disordered" evidence="1">
    <location>
        <begin position="1"/>
        <end position="20"/>
    </location>
</feature>
<organism evidence="3 4">
    <name type="scientific">Glossina fuscipes</name>
    <dbReference type="NCBI Taxonomy" id="7396"/>
    <lineage>
        <taxon>Eukaryota</taxon>
        <taxon>Metazoa</taxon>
        <taxon>Ecdysozoa</taxon>
        <taxon>Arthropoda</taxon>
        <taxon>Hexapoda</taxon>
        <taxon>Insecta</taxon>
        <taxon>Pterygota</taxon>
        <taxon>Neoptera</taxon>
        <taxon>Endopterygota</taxon>
        <taxon>Diptera</taxon>
        <taxon>Brachycera</taxon>
        <taxon>Muscomorpha</taxon>
        <taxon>Hippoboscoidea</taxon>
        <taxon>Glossinidae</taxon>
        <taxon>Glossina</taxon>
    </lineage>
</organism>